<proteinExistence type="predicted"/>
<evidence type="ECO:0000313" key="2">
    <source>
        <dbReference type="Proteomes" id="UP001597380"/>
    </source>
</evidence>
<dbReference type="Proteomes" id="UP001597380">
    <property type="component" value="Unassembled WGS sequence"/>
</dbReference>
<evidence type="ECO:0000313" key="1">
    <source>
        <dbReference type="EMBL" id="MFD2094999.1"/>
    </source>
</evidence>
<accession>A0ABW4XLX6</accession>
<gene>
    <name evidence="1" type="ORF">ACFSJ3_03320</name>
</gene>
<comment type="caution">
    <text evidence="1">The sequence shown here is derived from an EMBL/GenBank/DDBJ whole genome shotgun (WGS) entry which is preliminary data.</text>
</comment>
<dbReference type="RefSeq" id="WP_345337948.1">
    <property type="nucleotide sequence ID" value="NZ_BAABLI010000004.1"/>
</dbReference>
<sequence>MTLLLFEVEARKHWSLAALGAFSPRCDLIENHVSLTRKALLFLTTSPQTHMMISLPHY</sequence>
<keyword evidence="2" id="KW-1185">Reference proteome</keyword>
<dbReference type="EMBL" id="JBHUHT010000007">
    <property type="protein sequence ID" value="MFD2094999.1"/>
    <property type="molecule type" value="Genomic_DNA"/>
</dbReference>
<name>A0ABW4XLX6_9GAMM</name>
<organism evidence="1 2">
    <name type="scientific">Corallincola platygyrae</name>
    <dbReference type="NCBI Taxonomy" id="1193278"/>
    <lineage>
        <taxon>Bacteria</taxon>
        <taxon>Pseudomonadati</taxon>
        <taxon>Pseudomonadota</taxon>
        <taxon>Gammaproteobacteria</taxon>
        <taxon>Alteromonadales</taxon>
        <taxon>Psychromonadaceae</taxon>
        <taxon>Corallincola</taxon>
    </lineage>
</organism>
<protein>
    <submittedName>
        <fullName evidence="1">Uncharacterized protein</fullName>
    </submittedName>
</protein>
<reference evidence="2" key="1">
    <citation type="journal article" date="2019" name="Int. J. Syst. Evol. Microbiol.">
        <title>The Global Catalogue of Microorganisms (GCM) 10K type strain sequencing project: providing services to taxonomists for standard genome sequencing and annotation.</title>
        <authorList>
            <consortium name="The Broad Institute Genomics Platform"/>
            <consortium name="The Broad Institute Genome Sequencing Center for Infectious Disease"/>
            <person name="Wu L."/>
            <person name="Ma J."/>
        </authorList>
    </citation>
    <scope>NUCLEOTIDE SEQUENCE [LARGE SCALE GENOMIC DNA]</scope>
    <source>
        <strain evidence="2">CGMCC 1.10992</strain>
    </source>
</reference>